<dbReference type="PRINTS" id="PR00926">
    <property type="entry name" value="MITOCARRIER"/>
</dbReference>
<evidence type="ECO:0000313" key="8">
    <source>
        <dbReference type="EMBL" id="KAF0692381.1"/>
    </source>
</evidence>
<reference evidence="9 10" key="1">
    <citation type="submission" date="2019-03" db="EMBL/GenBank/DDBJ databases">
        <authorList>
            <person name="Gaulin E."/>
            <person name="Dumas B."/>
        </authorList>
    </citation>
    <scope>NUCLEOTIDE SEQUENCE [LARGE SCALE GENOMIC DNA]</scope>
    <source>
        <strain evidence="9">CBS 568.67</strain>
    </source>
</reference>
<name>A0A485L5V1_9STRA</name>
<evidence type="ECO:0000256" key="1">
    <source>
        <dbReference type="ARBA" id="ARBA00004141"/>
    </source>
</evidence>
<dbReference type="EMBL" id="CAADRA010005914">
    <property type="protein sequence ID" value="VFT93301.1"/>
    <property type="molecule type" value="Genomic_DNA"/>
</dbReference>
<feature type="repeat" description="Solcar" evidence="6">
    <location>
        <begin position="1"/>
        <end position="74"/>
    </location>
</feature>
<dbReference type="Proteomes" id="UP000332933">
    <property type="component" value="Unassembled WGS sequence"/>
</dbReference>
<reference evidence="8" key="2">
    <citation type="submission" date="2019-06" db="EMBL/GenBank/DDBJ databases">
        <title>Genomics analysis of Aphanomyces spp. identifies a new class of oomycete effector associated with host adaptation.</title>
        <authorList>
            <person name="Gaulin E."/>
        </authorList>
    </citation>
    <scope>NUCLEOTIDE SEQUENCE</scope>
    <source>
        <strain evidence="8">CBS 578.67</strain>
    </source>
</reference>
<evidence type="ECO:0000256" key="5">
    <source>
        <dbReference type="ARBA" id="ARBA00023136"/>
    </source>
</evidence>
<dbReference type="GO" id="GO:0016020">
    <property type="term" value="C:membrane"/>
    <property type="evidence" value="ECO:0007669"/>
    <property type="project" value="UniProtKB-SubCell"/>
</dbReference>
<keyword evidence="2 7" id="KW-0813">Transport</keyword>
<comment type="similarity">
    <text evidence="7">Belongs to the mitochondrial carrier (TC 2.A.29) family.</text>
</comment>
<dbReference type="OrthoDB" id="58424at2759"/>
<organism evidence="9 10">
    <name type="scientific">Aphanomyces stellatus</name>
    <dbReference type="NCBI Taxonomy" id="120398"/>
    <lineage>
        <taxon>Eukaryota</taxon>
        <taxon>Sar</taxon>
        <taxon>Stramenopiles</taxon>
        <taxon>Oomycota</taxon>
        <taxon>Saprolegniomycetes</taxon>
        <taxon>Saprolegniales</taxon>
        <taxon>Verrucalvaceae</taxon>
        <taxon>Aphanomyces</taxon>
    </lineage>
</organism>
<dbReference type="InterPro" id="IPR002067">
    <property type="entry name" value="MCP"/>
</dbReference>
<evidence type="ECO:0000256" key="6">
    <source>
        <dbReference type="PROSITE-ProRule" id="PRU00282"/>
    </source>
</evidence>
<dbReference type="Pfam" id="PF00153">
    <property type="entry name" value="Mito_carr"/>
    <property type="match status" value="3"/>
</dbReference>
<evidence type="ECO:0000256" key="3">
    <source>
        <dbReference type="ARBA" id="ARBA00022692"/>
    </source>
</evidence>
<keyword evidence="10" id="KW-1185">Reference proteome</keyword>
<dbReference type="EMBL" id="VJMH01005893">
    <property type="protein sequence ID" value="KAF0692381.1"/>
    <property type="molecule type" value="Genomic_DNA"/>
</dbReference>
<protein>
    <submittedName>
        <fullName evidence="9">Aste57867_16527 protein</fullName>
    </submittedName>
</protein>
<dbReference type="Gene3D" id="1.50.40.10">
    <property type="entry name" value="Mitochondrial carrier domain"/>
    <property type="match status" value="1"/>
</dbReference>
<keyword evidence="3 6" id="KW-0812">Transmembrane</keyword>
<feature type="repeat" description="Solcar" evidence="6">
    <location>
        <begin position="182"/>
        <end position="270"/>
    </location>
</feature>
<gene>
    <name evidence="9" type="primary">Aste57867_16527</name>
    <name evidence="8" type="ORF">As57867_016470</name>
    <name evidence="9" type="ORF">ASTE57867_16527</name>
</gene>
<feature type="repeat" description="Solcar" evidence="6">
    <location>
        <begin position="81"/>
        <end position="164"/>
    </location>
</feature>
<evidence type="ECO:0000313" key="9">
    <source>
        <dbReference type="EMBL" id="VFT93301.1"/>
    </source>
</evidence>
<dbReference type="AlphaFoldDB" id="A0A485L5V1"/>
<dbReference type="GO" id="GO:0055085">
    <property type="term" value="P:transmembrane transport"/>
    <property type="evidence" value="ECO:0007669"/>
    <property type="project" value="InterPro"/>
</dbReference>
<sequence>MVAGCVTRTTTSPLDVLKILVQVHRTDGGIQNTIKQLYSTRGIFGFWKGNLAGCCRLGPYSAIKFCLYDQLQDHVAHNGNPASVQRATCGAVAGMAATLAVYPMELVRTHLIVAKQTTSIANEFRAIFQTEGIRGLYRGCLVGLVGAIPFEGIQFGCYEYGKDYAVQHRWPQWRWPEAKTQLDTIDHFVLGSGSGALAQLFAYPFDTVKKRLQMQAKDGVVRYSGIGDCFVKIIRQEGTVGLYRGSLPNMVRLVPYAAVMFASYEAAKKCLQSL</sequence>
<dbReference type="InterPro" id="IPR018108">
    <property type="entry name" value="MCP_transmembrane"/>
</dbReference>
<dbReference type="PROSITE" id="PS50920">
    <property type="entry name" value="SOLCAR"/>
    <property type="match status" value="3"/>
</dbReference>
<dbReference type="InterPro" id="IPR023395">
    <property type="entry name" value="MCP_dom_sf"/>
</dbReference>
<evidence type="ECO:0000256" key="4">
    <source>
        <dbReference type="ARBA" id="ARBA00022737"/>
    </source>
</evidence>
<comment type="subcellular location">
    <subcellularLocation>
        <location evidence="1">Membrane</location>
        <topology evidence="1">Multi-pass membrane protein</topology>
    </subcellularLocation>
</comment>
<dbReference type="PANTHER" id="PTHR24089">
    <property type="entry name" value="SOLUTE CARRIER FAMILY 25"/>
    <property type="match status" value="1"/>
</dbReference>
<keyword evidence="4" id="KW-0677">Repeat</keyword>
<evidence type="ECO:0000256" key="2">
    <source>
        <dbReference type="ARBA" id="ARBA00022448"/>
    </source>
</evidence>
<accession>A0A485L5V1</accession>
<evidence type="ECO:0000256" key="7">
    <source>
        <dbReference type="RuleBase" id="RU000488"/>
    </source>
</evidence>
<evidence type="ECO:0000313" key="10">
    <source>
        <dbReference type="Proteomes" id="UP000332933"/>
    </source>
</evidence>
<keyword evidence="5 6" id="KW-0472">Membrane</keyword>
<dbReference type="SUPFAM" id="SSF103506">
    <property type="entry name" value="Mitochondrial carrier"/>
    <property type="match status" value="1"/>
</dbReference>
<proteinExistence type="inferred from homology"/>